<dbReference type="InParanoid" id="A0A3N1HQ53"/>
<keyword evidence="7 9" id="KW-1133">Transmembrane helix</keyword>
<comment type="subcellular location">
    <subcellularLocation>
        <location evidence="1">Cell membrane</location>
        <topology evidence="1">Multi-pass membrane protein</topology>
    </subcellularLocation>
</comment>
<keyword evidence="5" id="KW-1003">Cell membrane</keyword>
<dbReference type="Pfam" id="PF07690">
    <property type="entry name" value="MFS_1"/>
    <property type="match status" value="1"/>
</dbReference>
<dbReference type="RefSeq" id="WP_158674193.1">
    <property type="nucleotide sequence ID" value="NZ_RJKN01000002.1"/>
</dbReference>
<dbReference type="InterPro" id="IPR020846">
    <property type="entry name" value="MFS_dom"/>
</dbReference>
<comment type="similarity">
    <text evidence="3">Belongs to the major facilitator superfamily. TCR/Tet family.</text>
</comment>
<dbReference type="OrthoDB" id="9810492at2"/>
<evidence type="ECO:0000256" key="1">
    <source>
        <dbReference type="ARBA" id="ARBA00004651"/>
    </source>
</evidence>
<dbReference type="PANTHER" id="PTHR23502">
    <property type="entry name" value="MAJOR FACILITATOR SUPERFAMILY"/>
    <property type="match status" value="1"/>
</dbReference>
<evidence type="ECO:0000313" key="11">
    <source>
        <dbReference type="EMBL" id="ROP44648.1"/>
    </source>
</evidence>
<evidence type="ECO:0000256" key="4">
    <source>
        <dbReference type="ARBA" id="ARBA00022448"/>
    </source>
</evidence>
<dbReference type="Proteomes" id="UP000276232">
    <property type="component" value="Unassembled WGS sequence"/>
</dbReference>
<feature type="transmembrane region" description="Helical" evidence="9">
    <location>
        <begin position="368"/>
        <end position="390"/>
    </location>
</feature>
<evidence type="ECO:0000313" key="12">
    <source>
        <dbReference type="Proteomes" id="UP000276232"/>
    </source>
</evidence>
<dbReference type="GO" id="GO:1990961">
    <property type="term" value="P:xenobiotic detoxification by transmembrane export across the plasma membrane"/>
    <property type="evidence" value="ECO:0007669"/>
    <property type="project" value="InterPro"/>
</dbReference>
<dbReference type="GO" id="GO:0005886">
    <property type="term" value="C:plasma membrane"/>
    <property type="evidence" value="ECO:0007669"/>
    <property type="project" value="UniProtKB-SubCell"/>
</dbReference>
<evidence type="ECO:0000256" key="3">
    <source>
        <dbReference type="ARBA" id="ARBA00007520"/>
    </source>
</evidence>
<keyword evidence="12" id="KW-1185">Reference proteome</keyword>
<evidence type="ECO:0000259" key="10">
    <source>
        <dbReference type="PROSITE" id="PS50850"/>
    </source>
</evidence>
<feature type="transmembrane region" description="Helical" evidence="9">
    <location>
        <begin position="94"/>
        <end position="113"/>
    </location>
</feature>
<reference evidence="11 12" key="1">
    <citation type="journal article" date="2015" name="Stand. Genomic Sci.">
        <title>Genomic Encyclopedia of Bacterial and Archaeal Type Strains, Phase III: the genomes of soil and plant-associated and newly described type strains.</title>
        <authorList>
            <person name="Whitman W.B."/>
            <person name="Woyke T."/>
            <person name="Klenk H.P."/>
            <person name="Zhou Y."/>
            <person name="Lilburn T.G."/>
            <person name="Beck B.J."/>
            <person name="De Vos P."/>
            <person name="Vandamme P."/>
            <person name="Eisen J.A."/>
            <person name="Garrity G."/>
            <person name="Hugenholtz P."/>
            <person name="Kyrpides N.C."/>
        </authorList>
    </citation>
    <scope>NUCLEOTIDE SEQUENCE [LARGE SCALE GENOMIC DNA]</scope>
    <source>
        <strain evidence="11 12">CECT 7306</strain>
    </source>
</reference>
<evidence type="ECO:0000256" key="7">
    <source>
        <dbReference type="ARBA" id="ARBA00022989"/>
    </source>
</evidence>
<feature type="domain" description="Major facilitator superfamily (MFS) profile" evidence="10">
    <location>
        <begin position="28"/>
        <end position="418"/>
    </location>
</feature>
<comment type="similarity">
    <text evidence="2">Belongs to the major facilitator superfamily. Bcr/CmlA family.</text>
</comment>
<dbReference type="InterPro" id="IPR004812">
    <property type="entry name" value="Efflux_drug-R_Bcr/CmlA"/>
</dbReference>
<feature type="transmembrane region" description="Helical" evidence="9">
    <location>
        <begin position="333"/>
        <end position="356"/>
    </location>
</feature>
<dbReference type="PROSITE" id="PS00216">
    <property type="entry name" value="SUGAR_TRANSPORT_1"/>
    <property type="match status" value="1"/>
</dbReference>
<dbReference type="AlphaFoldDB" id="A0A3N1HQ53"/>
<dbReference type="InterPro" id="IPR036259">
    <property type="entry name" value="MFS_trans_sf"/>
</dbReference>
<keyword evidence="4" id="KW-0813">Transport</keyword>
<protein>
    <submittedName>
        <fullName evidence="11">DHA1 family bicyclomycin/chloramphenicol resistance-like MFS transporter</fullName>
    </submittedName>
</protein>
<keyword evidence="6 9" id="KW-0812">Transmembrane</keyword>
<evidence type="ECO:0000256" key="8">
    <source>
        <dbReference type="ARBA" id="ARBA00023136"/>
    </source>
</evidence>
<feature type="transmembrane region" description="Helical" evidence="9">
    <location>
        <begin position="182"/>
        <end position="202"/>
    </location>
</feature>
<feature type="transmembrane region" description="Helical" evidence="9">
    <location>
        <begin position="302"/>
        <end position="321"/>
    </location>
</feature>
<feature type="transmembrane region" description="Helical" evidence="9">
    <location>
        <begin position="232"/>
        <end position="250"/>
    </location>
</feature>
<accession>A0A3N1HQ53</accession>
<evidence type="ECO:0000256" key="6">
    <source>
        <dbReference type="ARBA" id="ARBA00022692"/>
    </source>
</evidence>
<keyword evidence="8 9" id="KW-0472">Membrane</keyword>
<organism evidence="11 12">
    <name type="scientific">Pseudokineococcus lusitanus</name>
    <dbReference type="NCBI Taxonomy" id="763993"/>
    <lineage>
        <taxon>Bacteria</taxon>
        <taxon>Bacillati</taxon>
        <taxon>Actinomycetota</taxon>
        <taxon>Actinomycetes</taxon>
        <taxon>Kineosporiales</taxon>
        <taxon>Kineosporiaceae</taxon>
        <taxon>Pseudokineococcus</taxon>
    </lineage>
</organism>
<dbReference type="InterPro" id="IPR001958">
    <property type="entry name" value="Tet-R_TetA/multi-R_MdtG-like"/>
</dbReference>
<evidence type="ECO:0000256" key="9">
    <source>
        <dbReference type="SAM" id="Phobius"/>
    </source>
</evidence>
<comment type="caution">
    <text evidence="11">The sequence shown here is derived from an EMBL/GenBank/DDBJ whole genome shotgun (WGS) entry which is preliminary data.</text>
</comment>
<feature type="transmembrane region" description="Helical" evidence="9">
    <location>
        <begin position="62"/>
        <end position="82"/>
    </location>
</feature>
<feature type="transmembrane region" description="Helical" evidence="9">
    <location>
        <begin position="21"/>
        <end position="42"/>
    </location>
</feature>
<gene>
    <name evidence="11" type="ORF">EDC03_0774</name>
</gene>
<dbReference type="PANTHER" id="PTHR23502:SF132">
    <property type="entry name" value="POLYAMINE TRANSPORTER 2-RELATED"/>
    <property type="match status" value="1"/>
</dbReference>
<name>A0A3N1HQ53_9ACTN</name>
<feature type="transmembrane region" description="Helical" evidence="9">
    <location>
        <begin position="119"/>
        <end position="140"/>
    </location>
</feature>
<dbReference type="EMBL" id="RJKN01000002">
    <property type="protein sequence ID" value="ROP44648.1"/>
    <property type="molecule type" value="Genomic_DNA"/>
</dbReference>
<evidence type="ECO:0000256" key="5">
    <source>
        <dbReference type="ARBA" id="ARBA00022475"/>
    </source>
</evidence>
<dbReference type="NCBIfam" id="TIGR00710">
    <property type="entry name" value="efflux_Bcr_CflA"/>
    <property type="match status" value="1"/>
</dbReference>
<dbReference type="InterPro" id="IPR011701">
    <property type="entry name" value="MFS"/>
</dbReference>
<feature type="transmembrane region" description="Helical" evidence="9">
    <location>
        <begin position="270"/>
        <end position="290"/>
    </location>
</feature>
<dbReference type="SUPFAM" id="SSF103473">
    <property type="entry name" value="MFS general substrate transporter"/>
    <property type="match status" value="1"/>
</dbReference>
<proteinExistence type="inferred from homology"/>
<dbReference type="Gene3D" id="1.20.1720.10">
    <property type="entry name" value="Multidrug resistance protein D"/>
    <property type="match status" value="1"/>
</dbReference>
<dbReference type="InterPro" id="IPR005829">
    <property type="entry name" value="Sugar_transporter_CS"/>
</dbReference>
<sequence length="418" mass="41907">MTTGPPHAATTAHRAPFRGGAAHRLAPAFWVLVLLSGVSALATDMYLPALPALGADLATGAVGTQLTLTAFLVGLAGGQLALGPVSDAVGRRPLLLAGPLVFLLASVVCTVAPTVEVLVVARFVQGVAGAAGAVCARAVVGDVHRGDEAASRYALLMAIGLLGPVVAPAVGAVVVAAGGWRATFALLVVVGLVQLLGVWRAVPESLPVEERQHGSARATLARMADLLVDRRFRAHVVVACLATVGFFSYIGGSSLVLQDVYGIAPSTYALVFATNGVAMASASFAVTRLVRRWRPVVLRRAGLVLATTSSVLLLATSLLAGPLGADGGVPPFALVWVLLAGLTGGMGLVLPMGLALAQEAGRRSRGTASALGGGLAFSCGAVVIPLTGALSTASVVPMAALMAVGLGAALVASRWAPA</sequence>
<dbReference type="PRINTS" id="PR01035">
    <property type="entry name" value="TCRTETA"/>
</dbReference>
<feature type="transmembrane region" description="Helical" evidence="9">
    <location>
        <begin position="152"/>
        <end position="176"/>
    </location>
</feature>
<feature type="transmembrane region" description="Helical" evidence="9">
    <location>
        <begin position="396"/>
        <end position="416"/>
    </location>
</feature>
<dbReference type="PROSITE" id="PS50850">
    <property type="entry name" value="MFS"/>
    <property type="match status" value="1"/>
</dbReference>
<evidence type="ECO:0000256" key="2">
    <source>
        <dbReference type="ARBA" id="ARBA00006236"/>
    </source>
</evidence>
<dbReference type="GO" id="GO:0042910">
    <property type="term" value="F:xenobiotic transmembrane transporter activity"/>
    <property type="evidence" value="ECO:0007669"/>
    <property type="project" value="InterPro"/>
</dbReference>